<feature type="region of interest" description="Disordered" evidence="1">
    <location>
        <begin position="74"/>
        <end position="94"/>
    </location>
</feature>
<feature type="region of interest" description="Disordered" evidence="1">
    <location>
        <begin position="106"/>
        <end position="151"/>
    </location>
</feature>
<feature type="region of interest" description="Disordered" evidence="1">
    <location>
        <begin position="1"/>
        <end position="43"/>
    </location>
</feature>
<dbReference type="EMBL" id="JACGWN010000009">
    <property type="protein sequence ID" value="KAL0433411.1"/>
    <property type="molecule type" value="Genomic_DNA"/>
</dbReference>
<organism evidence="2">
    <name type="scientific">Sesamum latifolium</name>
    <dbReference type="NCBI Taxonomy" id="2727402"/>
    <lineage>
        <taxon>Eukaryota</taxon>
        <taxon>Viridiplantae</taxon>
        <taxon>Streptophyta</taxon>
        <taxon>Embryophyta</taxon>
        <taxon>Tracheophyta</taxon>
        <taxon>Spermatophyta</taxon>
        <taxon>Magnoliopsida</taxon>
        <taxon>eudicotyledons</taxon>
        <taxon>Gunneridae</taxon>
        <taxon>Pentapetalae</taxon>
        <taxon>asterids</taxon>
        <taxon>lamiids</taxon>
        <taxon>Lamiales</taxon>
        <taxon>Pedaliaceae</taxon>
        <taxon>Sesamum</taxon>
    </lineage>
</organism>
<reference evidence="2" key="2">
    <citation type="journal article" date="2024" name="Plant">
        <title>Genomic evolution and insights into agronomic trait innovations of Sesamum species.</title>
        <authorList>
            <person name="Miao H."/>
            <person name="Wang L."/>
            <person name="Qu L."/>
            <person name="Liu H."/>
            <person name="Sun Y."/>
            <person name="Le M."/>
            <person name="Wang Q."/>
            <person name="Wei S."/>
            <person name="Zheng Y."/>
            <person name="Lin W."/>
            <person name="Duan Y."/>
            <person name="Cao H."/>
            <person name="Xiong S."/>
            <person name="Wang X."/>
            <person name="Wei L."/>
            <person name="Li C."/>
            <person name="Ma Q."/>
            <person name="Ju M."/>
            <person name="Zhao R."/>
            <person name="Li G."/>
            <person name="Mu C."/>
            <person name="Tian Q."/>
            <person name="Mei H."/>
            <person name="Zhang T."/>
            <person name="Gao T."/>
            <person name="Zhang H."/>
        </authorList>
    </citation>
    <scope>NUCLEOTIDE SEQUENCE</scope>
    <source>
        <strain evidence="2">KEN1</strain>
    </source>
</reference>
<feature type="compositionally biased region" description="Polar residues" evidence="1">
    <location>
        <begin position="139"/>
        <end position="150"/>
    </location>
</feature>
<name>A0AAW2VYD6_9LAMI</name>
<protein>
    <recommendedName>
        <fullName evidence="3">Retrotransposon gag domain-containing protein</fullName>
    </recommendedName>
</protein>
<evidence type="ECO:0000256" key="1">
    <source>
        <dbReference type="SAM" id="MobiDB-lite"/>
    </source>
</evidence>
<feature type="compositionally biased region" description="Basic and acidic residues" evidence="1">
    <location>
        <begin position="106"/>
        <end position="123"/>
    </location>
</feature>
<evidence type="ECO:0000313" key="2">
    <source>
        <dbReference type="EMBL" id="KAL0433411.1"/>
    </source>
</evidence>
<evidence type="ECO:0008006" key="3">
    <source>
        <dbReference type="Google" id="ProtNLM"/>
    </source>
</evidence>
<dbReference type="AlphaFoldDB" id="A0AAW2VYD6"/>
<reference evidence="2" key="1">
    <citation type="submission" date="2020-06" db="EMBL/GenBank/DDBJ databases">
        <authorList>
            <person name="Li T."/>
            <person name="Hu X."/>
            <person name="Zhang T."/>
            <person name="Song X."/>
            <person name="Zhang H."/>
            <person name="Dai N."/>
            <person name="Sheng W."/>
            <person name="Hou X."/>
            <person name="Wei L."/>
        </authorList>
    </citation>
    <scope>NUCLEOTIDE SEQUENCE</scope>
    <source>
        <strain evidence="2">KEN1</strain>
        <tissue evidence="2">Leaf</tissue>
    </source>
</reference>
<feature type="compositionally biased region" description="Basic and acidic residues" evidence="1">
    <location>
        <begin position="24"/>
        <end position="37"/>
    </location>
</feature>
<gene>
    <name evidence="2" type="ORF">Slati_2675400</name>
</gene>
<accession>A0AAW2VYD6</accession>
<proteinExistence type="predicted"/>
<sequence length="390" mass="44474">MEEENLKGSRARASRESPTTIRPRRGEDNRRPGEQERAPPPPMLQLTLEALRQLIEDASAQAAPRVIAHLAIGNSERGPANQQENDQLEEEVESRLSLLEDELPHLLKGDASKREGAQREKRSQGNPLPRSPSPMRAGGSQSARWQSQPQGAAHLRLNPHTLVGAIQPGIKISNLSEYNGVGDTQDHLDRFLTRPDLLESVMRPTTSYFEPLFPERRWHGLTNCPKGRSRLWFNHSLSQRFLHNFTINKRYPKIASYLFTIVQREHERLRGYVQRFSEAVLEVSHMDPKLLASIMQQNLRSSRFKESISRKPPATKEELLARAEKYIRIEETAGTRLMTPMKRRSAEEEGVMPPNAEGSRRERKHMLLNNLTHCTPFSVPRAEILAIAKQ</sequence>
<comment type="caution">
    <text evidence="2">The sequence shown here is derived from an EMBL/GenBank/DDBJ whole genome shotgun (WGS) entry which is preliminary data.</text>
</comment>